<feature type="non-terminal residue" evidence="5">
    <location>
        <position position="281"/>
    </location>
</feature>
<organism evidence="5">
    <name type="scientific">marine metagenome</name>
    <dbReference type="NCBI Taxonomy" id="408172"/>
    <lineage>
        <taxon>unclassified sequences</taxon>
        <taxon>metagenomes</taxon>
        <taxon>ecological metagenomes</taxon>
    </lineage>
</organism>
<dbReference type="InterPro" id="IPR015943">
    <property type="entry name" value="WD40/YVTN_repeat-like_dom_sf"/>
</dbReference>
<keyword evidence="4" id="KW-0472">Membrane</keyword>
<sequence length="281" mass="30223">DGVLNPGDSAHIRINIVNSWGADADSILMTLTTDDERLVILDSTVQFEDSLLVGEISFGPLMDRFEVFAQDGITMGSVDLNLNITTNNEEYPYEIDVPVEISISLDQSGFPITGMAIKSSPFISDVDGNMTLDIFFGSDNGQLHGYMIEGIPMAGFPFSTDGDIRSSPAVADVDNDGNYEIIFGSNDGKLYILSTNGYQELAYYQSGIINGSPAIVDLDLDGDYEIVFTMYDGVNSSGEVYAIHHDGNTVDGFPVDLDEKMMVGAAVGDLEGDGSNDIVVC</sequence>
<comment type="subcellular location">
    <subcellularLocation>
        <location evidence="1">Membrane</location>
        <topology evidence="1">Single-pass membrane protein</topology>
    </subcellularLocation>
</comment>
<name>A0A382VXZ0_9ZZZZ</name>
<accession>A0A382VXZ0</accession>
<gene>
    <name evidence="5" type="ORF">METZ01_LOCUS404104</name>
</gene>
<evidence type="ECO:0000313" key="5">
    <source>
        <dbReference type="EMBL" id="SVD51250.1"/>
    </source>
</evidence>
<dbReference type="SUPFAM" id="SSF69318">
    <property type="entry name" value="Integrin alpha N-terminal domain"/>
    <property type="match status" value="1"/>
</dbReference>
<dbReference type="InterPro" id="IPR045232">
    <property type="entry name" value="FAM234"/>
</dbReference>
<evidence type="ECO:0000256" key="1">
    <source>
        <dbReference type="ARBA" id="ARBA00004167"/>
    </source>
</evidence>
<evidence type="ECO:0008006" key="6">
    <source>
        <dbReference type="Google" id="ProtNLM"/>
    </source>
</evidence>
<evidence type="ECO:0000256" key="4">
    <source>
        <dbReference type="ARBA" id="ARBA00023136"/>
    </source>
</evidence>
<reference evidence="5" key="1">
    <citation type="submission" date="2018-05" db="EMBL/GenBank/DDBJ databases">
        <authorList>
            <person name="Lanie J.A."/>
            <person name="Ng W.-L."/>
            <person name="Kazmierczak K.M."/>
            <person name="Andrzejewski T.M."/>
            <person name="Davidsen T.M."/>
            <person name="Wayne K.J."/>
            <person name="Tettelin H."/>
            <person name="Glass J.I."/>
            <person name="Rusch D."/>
            <person name="Podicherti R."/>
            <person name="Tsui H.-C.T."/>
            <person name="Winkler M.E."/>
        </authorList>
    </citation>
    <scope>NUCLEOTIDE SEQUENCE</scope>
</reference>
<dbReference type="PANTHER" id="PTHR21419:SF23">
    <property type="entry name" value="PROTEIN DEFECTIVE IN EXINE FORMATION 1"/>
    <property type="match status" value="1"/>
</dbReference>
<dbReference type="PANTHER" id="PTHR21419">
    <property type="match status" value="1"/>
</dbReference>
<evidence type="ECO:0000256" key="2">
    <source>
        <dbReference type="ARBA" id="ARBA00022692"/>
    </source>
</evidence>
<dbReference type="GO" id="GO:0016020">
    <property type="term" value="C:membrane"/>
    <property type="evidence" value="ECO:0007669"/>
    <property type="project" value="UniProtKB-SubCell"/>
</dbReference>
<proteinExistence type="predicted"/>
<keyword evidence="2" id="KW-0812">Transmembrane</keyword>
<dbReference type="EMBL" id="UINC01155415">
    <property type="protein sequence ID" value="SVD51250.1"/>
    <property type="molecule type" value="Genomic_DNA"/>
</dbReference>
<keyword evidence="3" id="KW-1133">Transmembrane helix</keyword>
<protein>
    <recommendedName>
        <fullName evidence="6">VCBS repeat-containing protein</fullName>
    </recommendedName>
</protein>
<dbReference type="InterPro" id="IPR028994">
    <property type="entry name" value="Integrin_alpha_N"/>
</dbReference>
<evidence type="ECO:0000256" key="3">
    <source>
        <dbReference type="ARBA" id="ARBA00022989"/>
    </source>
</evidence>
<feature type="non-terminal residue" evidence="5">
    <location>
        <position position="1"/>
    </location>
</feature>
<dbReference type="Gene3D" id="2.130.10.10">
    <property type="entry name" value="YVTN repeat-like/Quinoprotein amine dehydrogenase"/>
    <property type="match status" value="1"/>
</dbReference>
<dbReference type="AlphaFoldDB" id="A0A382VXZ0"/>